<keyword evidence="2" id="KW-0408">Iron</keyword>
<keyword evidence="1" id="KW-0677">Repeat</keyword>
<sequence length="429" mass="46704">MEPIAATAAAYGVETAIEGGIAAYYLSKPTIPLRGHFEHVTTTDALPRCGHTISVISDRAYIFGGSEDLETVELSNDMHELHISTDENTTTAVLRSIPAVGDGELNKTPVPSARIFHSATVARNRIFIFGGNGYSSGEHNLKPLEENGRLWIFDPLSSKWSFLDPPPHTTFPPSRSDHTSTSSPDGSAIFIHGGKSSHDVLSNDVWVFYLDEGKWTRLPDAPGLSRSGINLTCGQGKLWKFCGSKGVSDDSKFPGTIDFLEYPTGGTVDDVTKDLAHSPLSSSKINCQWEKLETGSSKSLETSFPSDYAVLHFITTGNGRDYLLLALGSNDGEYSSDIWVYQLPTAQYSGAKVKDVVRETLPGVGSHVGEWSRLEISGIEVGEDEEKGGAWTGRRYFSSSMTGTKQFMIWGGLNPNNEKLSDGWRVIID</sequence>
<dbReference type="Proteomes" id="UP000624404">
    <property type="component" value="Unassembled WGS sequence"/>
</dbReference>
<organism evidence="4 5">
    <name type="scientific">Sclerotinia trifoliorum</name>
    <dbReference type="NCBI Taxonomy" id="28548"/>
    <lineage>
        <taxon>Eukaryota</taxon>
        <taxon>Fungi</taxon>
        <taxon>Dikarya</taxon>
        <taxon>Ascomycota</taxon>
        <taxon>Pezizomycotina</taxon>
        <taxon>Leotiomycetes</taxon>
        <taxon>Helotiales</taxon>
        <taxon>Sclerotiniaceae</taxon>
        <taxon>Sclerotinia</taxon>
    </lineage>
</organism>
<feature type="region of interest" description="Disordered" evidence="3">
    <location>
        <begin position="164"/>
        <end position="188"/>
    </location>
</feature>
<dbReference type="AlphaFoldDB" id="A0A8H2ZSF4"/>
<comment type="caution">
    <text evidence="4">The sequence shown here is derived from an EMBL/GenBank/DDBJ whole genome shotgun (WGS) entry which is preliminary data.</text>
</comment>
<dbReference type="EMBL" id="CAJHIA010000021">
    <property type="protein sequence ID" value="CAD6446861.1"/>
    <property type="molecule type" value="Genomic_DNA"/>
</dbReference>
<reference evidence="4" key="1">
    <citation type="submission" date="2020-10" db="EMBL/GenBank/DDBJ databases">
        <authorList>
            <person name="Kusch S."/>
        </authorList>
    </citation>
    <scope>NUCLEOTIDE SEQUENCE</scope>
    <source>
        <strain evidence="4">SwB9</strain>
    </source>
</reference>
<proteinExistence type="predicted"/>
<evidence type="ECO:0000256" key="3">
    <source>
        <dbReference type="SAM" id="MobiDB-lite"/>
    </source>
</evidence>
<evidence type="ECO:0000313" key="4">
    <source>
        <dbReference type="EMBL" id="CAD6446861.1"/>
    </source>
</evidence>
<evidence type="ECO:0000256" key="1">
    <source>
        <dbReference type="ARBA" id="ARBA00022737"/>
    </source>
</evidence>
<name>A0A8H2ZSF4_9HELO</name>
<dbReference type="GO" id="GO:0019760">
    <property type="term" value="P:glucosinolate metabolic process"/>
    <property type="evidence" value="ECO:0007669"/>
    <property type="project" value="UniProtKB-ARBA"/>
</dbReference>
<dbReference type="SUPFAM" id="SSF117281">
    <property type="entry name" value="Kelch motif"/>
    <property type="match status" value="1"/>
</dbReference>
<dbReference type="PANTHER" id="PTHR47435:SF4">
    <property type="entry name" value="KELCH REPEAT PROTEIN (AFU_ORTHOLOGUE AFUA_5G12780)"/>
    <property type="match status" value="1"/>
</dbReference>
<dbReference type="Pfam" id="PF24681">
    <property type="entry name" value="Kelch_KLHDC2_KLHL20_DRC7"/>
    <property type="match status" value="1"/>
</dbReference>
<evidence type="ECO:0000256" key="2">
    <source>
        <dbReference type="ARBA" id="ARBA00023004"/>
    </source>
</evidence>
<keyword evidence="5" id="KW-1185">Reference proteome</keyword>
<gene>
    <name evidence="4" type="ORF">SCLTRI_LOCUS6653</name>
</gene>
<dbReference type="OrthoDB" id="10250130at2759"/>
<protein>
    <submittedName>
        <fullName evidence="4">50db200c-38fc-4936-b774-0794a5dd2928-CDS</fullName>
    </submittedName>
</protein>
<dbReference type="InterPro" id="IPR015915">
    <property type="entry name" value="Kelch-typ_b-propeller"/>
</dbReference>
<evidence type="ECO:0000313" key="5">
    <source>
        <dbReference type="Proteomes" id="UP000624404"/>
    </source>
</evidence>
<accession>A0A8H2ZSF4</accession>
<dbReference type="PANTHER" id="PTHR47435">
    <property type="entry name" value="KELCH REPEAT PROTEIN (AFU_ORTHOLOGUE AFUA_5G12780)"/>
    <property type="match status" value="1"/>
</dbReference>
<dbReference type="Gene3D" id="2.120.10.80">
    <property type="entry name" value="Kelch-type beta propeller"/>
    <property type="match status" value="2"/>
</dbReference>